<evidence type="ECO:0000313" key="2">
    <source>
        <dbReference type="EMBL" id="SVC31081.1"/>
    </source>
</evidence>
<dbReference type="PANTHER" id="PTHR43283:SF7">
    <property type="entry name" value="BETA-LACTAMASE-RELATED DOMAIN-CONTAINING PROTEIN"/>
    <property type="match status" value="1"/>
</dbReference>
<gene>
    <name evidence="2" type="ORF">METZ01_LOCUS283935</name>
</gene>
<sequence length="385" mass="43700">MKKYLLLIILSLSYTQELDLSLDWTMADDVFYSQQLDSIIENQISNLSSIKGIIVIHNGKIVLEEYFNDSSVDDIFHIWSVTKSFTSTLIGQAIDMGYITHPSVTLDSIFFENDYTNQVTLDNLLSMTSGWPENWYYLYTNNIINVLLSTPLETNPGDIFFYNNSACHINSYVLSETTGLNPKEFAMEYLFPYLGFGNPNWGTDYDGVNNGSYDLYLNLRKMVKLGQLYLQDGVSGDNQIISSTWTNDATSFKVNTTSDIWFPWELLPEYGYLWWLPERGYLAFGYGGQFIAVVPELDLVIGTHSTDNEGFNVYYLEDLLGVIYDDVVPLFDLPISIIVHYAGWNLVGLPLEVEDALYSTLFPESIGGTLYSFNGGYLSESYLTS</sequence>
<feature type="non-terminal residue" evidence="2">
    <location>
        <position position="385"/>
    </location>
</feature>
<accession>A0A382L851</accession>
<dbReference type="PANTHER" id="PTHR43283">
    <property type="entry name" value="BETA-LACTAMASE-RELATED"/>
    <property type="match status" value="1"/>
</dbReference>
<dbReference type="InterPro" id="IPR001466">
    <property type="entry name" value="Beta-lactam-related"/>
</dbReference>
<evidence type="ECO:0000259" key="1">
    <source>
        <dbReference type="Pfam" id="PF00144"/>
    </source>
</evidence>
<name>A0A382L851_9ZZZZ</name>
<dbReference type="Gene3D" id="3.40.710.10">
    <property type="entry name" value="DD-peptidase/beta-lactamase superfamily"/>
    <property type="match status" value="1"/>
</dbReference>
<dbReference type="InterPro" id="IPR050789">
    <property type="entry name" value="Diverse_Enzym_Activities"/>
</dbReference>
<proteinExistence type="predicted"/>
<dbReference type="AlphaFoldDB" id="A0A382L851"/>
<dbReference type="EMBL" id="UINC01084435">
    <property type="protein sequence ID" value="SVC31081.1"/>
    <property type="molecule type" value="Genomic_DNA"/>
</dbReference>
<dbReference type="Pfam" id="PF00144">
    <property type="entry name" value="Beta-lactamase"/>
    <property type="match status" value="1"/>
</dbReference>
<organism evidence="2">
    <name type="scientific">marine metagenome</name>
    <dbReference type="NCBI Taxonomy" id="408172"/>
    <lineage>
        <taxon>unclassified sequences</taxon>
        <taxon>metagenomes</taxon>
        <taxon>ecological metagenomes</taxon>
    </lineage>
</organism>
<dbReference type="SUPFAM" id="SSF56601">
    <property type="entry name" value="beta-lactamase/transpeptidase-like"/>
    <property type="match status" value="1"/>
</dbReference>
<dbReference type="InterPro" id="IPR012338">
    <property type="entry name" value="Beta-lactam/transpept-like"/>
</dbReference>
<reference evidence="2" key="1">
    <citation type="submission" date="2018-05" db="EMBL/GenBank/DDBJ databases">
        <authorList>
            <person name="Lanie J.A."/>
            <person name="Ng W.-L."/>
            <person name="Kazmierczak K.M."/>
            <person name="Andrzejewski T.M."/>
            <person name="Davidsen T.M."/>
            <person name="Wayne K.J."/>
            <person name="Tettelin H."/>
            <person name="Glass J.I."/>
            <person name="Rusch D."/>
            <person name="Podicherti R."/>
            <person name="Tsui H.-C.T."/>
            <person name="Winkler M.E."/>
        </authorList>
    </citation>
    <scope>NUCLEOTIDE SEQUENCE</scope>
</reference>
<feature type="domain" description="Beta-lactamase-related" evidence="1">
    <location>
        <begin position="53"/>
        <end position="310"/>
    </location>
</feature>
<protein>
    <recommendedName>
        <fullName evidence="1">Beta-lactamase-related domain-containing protein</fullName>
    </recommendedName>
</protein>